<evidence type="ECO:0000259" key="3">
    <source>
        <dbReference type="Pfam" id="PF00501"/>
    </source>
</evidence>
<keyword evidence="6" id="KW-1185">Reference proteome</keyword>
<evidence type="ECO:0000313" key="6">
    <source>
        <dbReference type="Proteomes" id="UP000462212"/>
    </source>
</evidence>
<evidence type="ECO:0000256" key="2">
    <source>
        <dbReference type="ARBA" id="ARBA00006432"/>
    </source>
</evidence>
<dbReference type="PANTHER" id="PTHR43201:SF6">
    <property type="entry name" value="ACYL COA SYNTHETASE (EUROFUNG)"/>
    <property type="match status" value="1"/>
</dbReference>
<organism evidence="5 6">
    <name type="scientific">Lachnellula subtilissima</name>
    <dbReference type="NCBI Taxonomy" id="602034"/>
    <lineage>
        <taxon>Eukaryota</taxon>
        <taxon>Fungi</taxon>
        <taxon>Dikarya</taxon>
        <taxon>Ascomycota</taxon>
        <taxon>Pezizomycotina</taxon>
        <taxon>Leotiomycetes</taxon>
        <taxon>Helotiales</taxon>
        <taxon>Lachnaceae</taxon>
        <taxon>Lachnellula</taxon>
    </lineage>
</organism>
<evidence type="ECO:0000313" key="5">
    <source>
        <dbReference type="EMBL" id="TVY37817.1"/>
    </source>
</evidence>
<feature type="domain" description="AMP-dependent synthetase/ligase" evidence="3">
    <location>
        <begin position="34"/>
        <end position="414"/>
    </location>
</feature>
<dbReference type="Pfam" id="PF00501">
    <property type="entry name" value="AMP-binding"/>
    <property type="match status" value="1"/>
</dbReference>
<dbReference type="GO" id="GO:0031956">
    <property type="term" value="F:medium-chain fatty acid-CoA ligase activity"/>
    <property type="evidence" value="ECO:0007669"/>
    <property type="project" value="TreeGrafter"/>
</dbReference>
<dbReference type="GO" id="GO:0006631">
    <property type="term" value="P:fatty acid metabolic process"/>
    <property type="evidence" value="ECO:0007669"/>
    <property type="project" value="TreeGrafter"/>
</dbReference>
<dbReference type="AlphaFoldDB" id="A0A8H8RLM8"/>
<dbReference type="PANTHER" id="PTHR43201">
    <property type="entry name" value="ACYL-COA SYNTHETASE"/>
    <property type="match status" value="1"/>
</dbReference>
<dbReference type="InterPro" id="IPR042099">
    <property type="entry name" value="ANL_N_sf"/>
</dbReference>
<dbReference type="InterPro" id="IPR000873">
    <property type="entry name" value="AMP-dep_synth/lig_dom"/>
</dbReference>
<comment type="pathway">
    <text evidence="1">Siderophore biosynthesis.</text>
</comment>
<dbReference type="InterPro" id="IPR045851">
    <property type="entry name" value="AMP-bd_C_sf"/>
</dbReference>
<sequence>MDTSTEIKDVSKLSTLVGPAEPSLWNITLSQLLKQQTETTPSSQCVVFPEAGYRATYQQLYQSTLAVAKGLVAAGIRRGDNIGIFAGNCPLYVELVFAASHVGAALVVLNCTYNHSELKFALKHSGCRLLFISSMIGKISSQEMLQMLESEDGCASLAELQEVILLKKSSQWAFREYADLIRGGEGISDSQIATRMSTVEPNDMCNLQFTSGTTAAPKAAMLTHNNLVNNGRFIGDRMRLSEEDIICCPPPLFHCFGLVLGLLAALTHGSSIVFPSETFQAQKVLQALSKERCTALHGVPAMFSAELELLQPGADLSRLRTGIAAGAPVPRKMMLDLQKTFNMYEITNTYGMTETSPASFMTFTDDPVEKRLSTVGKLLPHMQAKIIDANGEIVPTGARGELCVAGFALQLGYWRNPQKTAEAMRTDQDGIRWMHTGDEAVFDDEGYCRITGRIKDIIIRGGENILPLEIEERLVQHPSIIQASVIGIADTKYGEAVGAFLQHRTSHEQPSQEELAKFVRETLGWHKAPVHVFWLRVDEDFPKTGSGKIKKHVLKERGSELIRKDMRSAKL</sequence>
<dbReference type="FunFam" id="3.40.50.12780:FF:000003">
    <property type="entry name" value="Long-chain-fatty-acid--CoA ligase FadD"/>
    <property type="match status" value="1"/>
</dbReference>
<evidence type="ECO:0000259" key="4">
    <source>
        <dbReference type="Pfam" id="PF13193"/>
    </source>
</evidence>
<accession>A0A8H8RLM8</accession>
<dbReference type="Pfam" id="PF13193">
    <property type="entry name" value="AMP-binding_C"/>
    <property type="match status" value="1"/>
</dbReference>
<reference evidence="5 6" key="1">
    <citation type="submission" date="2018-05" db="EMBL/GenBank/DDBJ databases">
        <title>Genome sequencing and assembly of the regulated plant pathogen Lachnellula willkommii and related sister species for the development of diagnostic species identification markers.</title>
        <authorList>
            <person name="Giroux E."/>
            <person name="Bilodeau G."/>
        </authorList>
    </citation>
    <scope>NUCLEOTIDE SEQUENCE [LARGE SCALE GENOMIC DNA]</scope>
    <source>
        <strain evidence="5 6">CBS 197.66</strain>
    </source>
</reference>
<comment type="similarity">
    <text evidence="2">Belongs to the ATP-dependent AMP-binding enzyme family.</text>
</comment>
<dbReference type="SUPFAM" id="SSF56801">
    <property type="entry name" value="Acetyl-CoA synthetase-like"/>
    <property type="match status" value="1"/>
</dbReference>
<proteinExistence type="inferred from homology"/>
<dbReference type="Gene3D" id="3.30.300.30">
    <property type="match status" value="1"/>
</dbReference>
<dbReference type="OrthoDB" id="10253115at2759"/>
<dbReference type="EMBL" id="QGMJ01000325">
    <property type="protein sequence ID" value="TVY37817.1"/>
    <property type="molecule type" value="Genomic_DNA"/>
</dbReference>
<dbReference type="Proteomes" id="UP000462212">
    <property type="component" value="Unassembled WGS sequence"/>
</dbReference>
<dbReference type="Gene3D" id="3.40.50.12780">
    <property type="entry name" value="N-terminal domain of ligase-like"/>
    <property type="match status" value="1"/>
</dbReference>
<protein>
    <submittedName>
        <fullName evidence="5">Putative acyl-CoA synthetase</fullName>
    </submittedName>
</protein>
<name>A0A8H8RLM8_9HELO</name>
<evidence type="ECO:0000256" key="1">
    <source>
        <dbReference type="ARBA" id="ARBA00004924"/>
    </source>
</evidence>
<gene>
    <name evidence="5" type="primary">yngI_1</name>
    <name evidence="5" type="ORF">LSUB1_G003098</name>
</gene>
<dbReference type="InterPro" id="IPR025110">
    <property type="entry name" value="AMP-bd_C"/>
</dbReference>
<comment type="caution">
    <text evidence="5">The sequence shown here is derived from an EMBL/GenBank/DDBJ whole genome shotgun (WGS) entry which is preliminary data.</text>
</comment>
<feature type="domain" description="AMP-binding enzyme C-terminal" evidence="4">
    <location>
        <begin position="469"/>
        <end position="548"/>
    </location>
</feature>